<accession>A0A103XZZ0</accession>
<proteinExistence type="predicted"/>
<evidence type="ECO:0000313" key="3">
    <source>
        <dbReference type="Proteomes" id="UP000243975"/>
    </source>
</evidence>
<keyword evidence="3" id="KW-1185">Reference proteome</keyword>
<dbReference type="Gramene" id="KVH99976">
    <property type="protein sequence ID" value="KVH99976"/>
    <property type="gene ID" value="Ccrd_021766"/>
</dbReference>
<reference evidence="2 3" key="1">
    <citation type="journal article" date="2016" name="Sci. Rep.">
        <title>The genome sequence of the outbreeding globe artichoke constructed de novo incorporating a phase-aware low-pass sequencing strategy of F1 progeny.</title>
        <authorList>
            <person name="Scaglione D."/>
            <person name="Reyes-Chin-Wo S."/>
            <person name="Acquadro A."/>
            <person name="Froenicke L."/>
            <person name="Portis E."/>
            <person name="Beitel C."/>
            <person name="Tirone M."/>
            <person name="Mauro R."/>
            <person name="Lo Monaco A."/>
            <person name="Mauromicale G."/>
            <person name="Faccioli P."/>
            <person name="Cattivelli L."/>
            <person name="Rieseberg L."/>
            <person name="Michelmore R."/>
            <person name="Lanteri S."/>
        </authorList>
    </citation>
    <scope>NUCLEOTIDE SEQUENCE [LARGE SCALE GENOMIC DNA]</scope>
    <source>
        <strain evidence="2">2C</strain>
    </source>
</reference>
<feature type="transmembrane region" description="Helical" evidence="1">
    <location>
        <begin position="76"/>
        <end position="96"/>
    </location>
</feature>
<dbReference type="InterPro" id="IPR026721">
    <property type="entry name" value="TMEM18"/>
</dbReference>
<dbReference type="Pfam" id="PF14770">
    <property type="entry name" value="TMEM18"/>
    <property type="match status" value="1"/>
</dbReference>
<name>A0A103XZZ0_CYNCS</name>
<keyword evidence="1" id="KW-1133">Transmembrane helix</keyword>
<comment type="caution">
    <text evidence="2">The sequence shown here is derived from an EMBL/GenBank/DDBJ whole genome shotgun (WGS) entry which is preliminary data.</text>
</comment>
<evidence type="ECO:0000313" key="2">
    <source>
        <dbReference type="EMBL" id="KVH99976.1"/>
    </source>
</evidence>
<dbReference type="EMBL" id="LEKV01003403">
    <property type="protein sequence ID" value="KVH99976.1"/>
    <property type="molecule type" value="Genomic_DNA"/>
</dbReference>
<dbReference type="STRING" id="59895.A0A103XZZ0"/>
<gene>
    <name evidence="2" type="ORF">Ccrd_021766</name>
</gene>
<protein>
    <submittedName>
        <fullName evidence="2">Transmembrane protein 18</fullName>
    </submittedName>
</protein>
<keyword evidence="1" id="KW-0472">Membrane</keyword>
<evidence type="ECO:0000256" key="1">
    <source>
        <dbReference type="SAM" id="Phobius"/>
    </source>
</evidence>
<dbReference type="OMA" id="LSTWIYS"/>
<sequence length="115" mass="13499">MDELKTAMNDHMDQMQEIVEKLSSELRIGLQPAMDNFIGFFHAIDWKVHLSTWIYSGQNYFDRHGVFLSVLWSGPLLVFSMIILVNTLFSLCQLIVKWKRAELRHRARLSTTKQD</sequence>
<dbReference type="AlphaFoldDB" id="A0A103XZZ0"/>
<organism evidence="2 3">
    <name type="scientific">Cynara cardunculus var. scolymus</name>
    <name type="common">Globe artichoke</name>
    <name type="synonym">Cynara scolymus</name>
    <dbReference type="NCBI Taxonomy" id="59895"/>
    <lineage>
        <taxon>Eukaryota</taxon>
        <taxon>Viridiplantae</taxon>
        <taxon>Streptophyta</taxon>
        <taxon>Embryophyta</taxon>
        <taxon>Tracheophyta</taxon>
        <taxon>Spermatophyta</taxon>
        <taxon>Magnoliopsida</taxon>
        <taxon>eudicotyledons</taxon>
        <taxon>Gunneridae</taxon>
        <taxon>Pentapetalae</taxon>
        <taxon>asterids</taxon>
        <taxon>campanulids</taxon>
        <taxon>Asterales</taxon>
        <taxon>Asteraceae</taxon>
        <taxon>Carduoideae</taxon>
        <taxon>Cardueae</taxon>
        <taxon>Carduinae</taxon>
        <taxon>Cynara</taxon>
    </lineage>
</organism>
<keyword evidence="1 2" id="KW-0812">Transmembrane</keyword>
<dbReference type="Proteomes" id="UP000243975">
    <property type="component" value="Unassembled WGS sequence"/>
</dbReference>